<dbReference type="EMBL" id="LSNE01000007">
    <property type="protein sequence ID" value="KXI28103.1"/>
    <property type="molecule type" value="Genomic_DNA"/>
</dbReference>
<keyword evidence="2" id="KW-1185">Reference proteome</keyword>
<evidence type="ECO:0008006" key="3">
    <source>
        <dbReference type="Google" id="ProtNLM"/>
    </source>
</evidence>
<accession>A0A135ZYP3</accession>
<comment type="caution">
    <text evidence="1">The sequence shown here is derived from an EMBL/GenBank/DDBJ whole genome shotgun (WGS) entry which is preliminary data.</text>
</comment>
<dbReference type="SUPFAM" id="SSF49503">
    <property type="entry name" value="Cupredoxins"/>
    <property type="match status" value="1"/>
</dbReference>
<dbReference type="InterPro" id="IPR008972">
    <property type="entry name" value="Cupredoxin"/>
</dbReference>
<dbReference type="RefSeq" id="WP_106404089.1">
    <property type="nucleotide sequence ID" value="NZ_LSNE01000007.1"/>
</dbReference>
<name>A0A135ZYP3_9ALTE</name>
<dbReference type="Gene3D" id="2.60.40.420">
    <property type="entry name" value="Cupredoxins - blue copper proteins"/>
    <property type="match status" value="1"/>
</dbReference>
<organism evidence="1 2">
    <name type="scientific">Paraglaciecola hydrolytica</name>
    <dbReference type="NCBI Taxonomy" id="1799789"/>
    <lineage>
        <taxon>Bacteria</taxon>
        <taxon>Pseudomonadati</taxon>
        <taxon>Pseudomonadota</taxon>
        <taxon>Gammaproteobacteria</taxon>
        <taxon>Alteromonadales</taxon>
        <taxon>Alteromonadaceae</taxon>
        <taxon>Paraglaciecola</taxon>
    </lineage>
</organism>
<dbReference type="OrthoDB" id="9772097at2"/>
<gene>
    <name evidence="1" type="ORF">AX660_17100</name>
</gene>
<dbReference type="AlphaFoldDB" id="A0A135ZYP3"/>
<sequence>MNLDNTVLLAAWQNVLSNKLFSTAKKLLFCGLLLTLGYPLQAKTLKLIDQNNQPIMDAVIAIPQIASADKANKEIAVMDQINKQFLPRVLTITAGQLVAFPNSDDIRHHVYSFSATKPFEIKLFKGVVNAPLMFDKPGIVVLGCNIHDQMVGYIYVAQDEKTFISDAQGEVQLPDSASLVNVWHANLSTQNTKRESVDISSLPASAEGGFIQLNLNLVGQTAVTDEAPKTTSKFKSKFN</sequence>
<reference evidence="2" key="1">
    <citation type="submission" date="2016-02" db="EMBL/GenBank/DDBJ databases">
        <authorList>
            <person name="Schultz-Johansen M."/>
            <person name="Glaring M.A."/>
            <person name="Bech P.K."/>
            <person name="Stougaard P."/>
        </authorList>
    </citation>
    <scope>NUCLEOTIDE SEQUENCE [LARGE SCALE GENOMIC DNA]</scope>
    <source>
        <strain evidence="2">S66</strain>
    </source>
</reference>
<evidence type="ECO:0000313" key="1">
    <source>
        <dbReference type="EMBL" id="KXI28103.1"/>
    </source>
</evidence>
<proteinExistence type="predicted"/>
<dbReference type="STRING" id="1799789.AX660_17100"/>
<dbReference type="InterPro" id="IPR034242">
    <property type="entry name" value="MauL"/>
</dbReference>
<dbReference type="CDD" id="cd04221">
    <property type="entry name" value="MauL"/>
    <property type="match status" value="1"/>
</dbReference>
<dbReference type="Proteomes" id="UP000070299">
    <property type="component" value="Unassembled WGS sequence"/>
</dbReference>
<protein>
    <recommendedName>
        <fullName evidence="3">Methylamine utilization protein</fullName>
    </recommendedName>
</protein>
<evidence type="ECO:0000313" key="2">
    <source>
        <dbReference type="Proteomes" id="UP000070299"/>
    </source>
</evidence>